<feature type="compositionally biased region" description="Basic and acidic residues" evidence="1">
    <location>
        <begin position="7"/>
        <end position="18"/>
    </location>
</feature>
<proteinExistence type="predicted"/>
<protein>
    <submittedName>
        <fullName evidence="2">Uncharacterized protein</fullName>
    </submittedName>
</protein>
<sequence>MGRTCKLHTERPRLDSNREPSCSEATVLPTGLCIVKYFHRITFLSSKKLIQKQARNRPDPRRNFYSD</sequence>
<organism evidence="2">
    <name type="scientific">Anguilla anguilla</name>
    <name type="common">European freshwater eel</name>
    <name type="synonym">Muraena anguilla</name>
    <dbReference type="NCBI Taxonomy" id="7936"/>
    <lineage>
        <taxon>Eukaryota</taxon>
        <taxon>Metazoa</taxon>
        <taxon>Chordata</taxon>
        <taxon>Craniata</taxon>
        <taxon>Vertebrata</taxon>
        <taxon>Euteleostomi</taxon>
        <taxon>Actinopterygii</taxon>
        <taxon>Neopterygii</taxon>
        <taxon>Teleostei</taxon>
        <taxon>Anguilliformes</taxon>
        <taxon>Anguillidae</taxon>
        <taxon>Anguilla</taxon>
    </lineage>
</organism>
<dbReference type="EMBL" id="GBXM01024452">
    <property type="protein sequence ID" value="JAH84125.1"/>
    <property type="molecule type" value="Transcribed_RNA"/>
</dbReference>
<evidence type="ECO:0000313" key="2">
    <source>
        <dbReference type="EMBL" id="JAH84125.1"/>
    </source>
</evidence>
<dbReference type="AlphaFoldDB" id="A0A0E9W3G4"/>
<evidence type="ECO:0000256" key="1">
    <source>
        <dbReference type="SAM" id="MobiDB-lite"/>
    </source>
</evidence>
<feature type="region of interest" description="Disordered" evidence="1">
    <location>
        <begin position="1"/>
        <end position="22"/>
    </location>
</feature>
<reference evidence="2" key="2">
    <citation type="journal article" date="2015" name="Fish Shellfish Immunol.">
        <title>Early steps in the European eel (Anguilla anguilla)-Vibrio vulnificus interaction in the gills: Role of the RtxA13 toxin.</title>
        <authorList>
            <person name="Callol A."/>
            <person name="Pajuelo D."/>
            <person name="Ebbesson L."/>
            <person name="Teles M."/>
            <person name="MacKenzie S."/>
            <person name="Amaro C."/>
        </authorList>
    </citation>
    <scope>NUCLEOTIDE SEQUENCE</scope>
</reference>
<reference evidence="2" key="1">
    <citation type="submission" date="2014-11" db="EMBL/GenBank/DDBJ databases">
        <authorList>
            <person name="Amaro Gonzalez C."/>
        </authorList>
    </citation>
    <scope>NUCLEOTIDE SEQUENCE</scope>
</reference>
<name>A0A0E9W3G4_ANGAN</name>
<accession>A0A0E9W3G4</accession>